<dbReference type="OrthoDB" id="748871at2759"/>
<proteinExistence type="predicted"/>
<dbReference type="Gene3D" id="3.40.50.300">
    <property type="entry name" value="P-loop containing nucleotide triphosphate hydrolases"/>
    <property type="match status" value="1"/>
</dbReference>
<dbReference type="EMBL" id="CP097511">
    <property type="protein sequence ID" value="URE42894.1"/>
    <property type="molecule type" value="Genomic_DNA"/>
</dbReference>
<sequence>MGGVGKTTLAQLVYNDSRVCNYFDTRGWVCVSEDFDVVGLTQKILVSCFKTTVDYTELNELQQELKKILQGKKFLLVLDDVWNEKPSLWEKLKVPLLEAGVGKVIVTTRNECVARIMQTMEPLNLNILPFDKCWMLFEKLALEGLDSSSGHNNLVDIGRRIVEKCKGLPLAVKVIARALSYEDDEDKWTDILESELWESVDANSEIFPALKVSYDCLPIDLKRCFLVSQRHGSIRDKKLSICGCRKVFFGLQEASKQRI</sequence>
<evidence type="ECO:0000313" key="2">
    <source>
        <dbReference type="EMBL" id="URE42894.1"/>
    </source>
</evidence>
<dbReference type="AlphaFoldDB" id="A0A9E7I6K1"/>
<organism evidence="2 3">
    <name type="scientific">Musa troglodytarum</name>
    <name type="common">fe'i banana</name>
    <dbReference type="NCBI Taxonomy" id="320322"/>
    <lineage>
        <taxon>Eukaryota</taxon>
        <taxon>Viridiplantae</taxon>
        <taxon>Streptophyta</taxon>
        <taxon>Embryophyta</taxon>
        <taxon>Tracheophyta</taxon>
        <taxon>Spermatophyta</taxon>
        <taxon>Magnoliopsida</taxon>
        <taxon>Liliopsida</taxon>
        <taxon>Zingiberales</taxon>
        <taxon>Musaceae</taxon>
        <taxon>Musa</taxon>
    </lineage>
</organism>
<dbReference type="InterPro" id="IPR042197">
    <property type="entry name" value="Apaf_helical"/>
</dbReference>
<dbReference type="PANTHER" id="PTHR36766:SF40">
    <property type="entry name" value="DISEASE RESISTANCE PROTEIN RGA3"/>
    <property type="match status" value="1"/>
</dbReference>
<gene>
    <name evidence="2" type="ORF">MUK42_22070</name>
</gene>
<dbReference type="PRINTS" id="PR00364">
    <property type="entry name" value="DISEASERSIST"/>
</dbReference>
<dbReference type="InterPro" id="IPR002182">
    <property type="entry name" value="NB-ARC"/>
</dbReference>
<feature type="domain" description="NB-ARC" evidence="1">
    <location>
        <begin position="1"/>
        <end position="143"/>
    </location>
</feature>
<dbReference type="Proteomes" id="UP001055439">
    <property type="component" value="Chromosome 9"/>
</dbReference>
<evidence type="ECO:0000259" key="1">
    <source>
        <dbReference type="Pfam" id="PF00931"/>
    </source>
</evidence>
<name>A0A9E7I6K1_9LILI</name>
<dbReference type="InterPro" id="IPR027417">
    <property type="entry name" value="P-loop_NTPase"/>
</dbReference>
<reference evidence="2" key="1">
    <citation type="submission" date="2022-05" db="EMBL/GenBank/DDBJ databases">
        <title>The Musa troglodytarum L. genome provides insights into the mechanism of non-climacteric behaviour and enrichment of carotenoids.</title>
        <authorList>
            <person name="Wang J."/>
        </authorList>
    </citation>
    <scope>NUCLEOTIDE SEQUENCE</scope>
    <source>
        <tissue evidence="2">Leaf</tissue>
    </source>
</reference>
<dbReference type="PANTHER" id="PTHR36766">
    <property type="entry name" value="PLANT BROAD-SPECTRUM MILDEW RESISTANCE PROTEIN RPW8"/>
    <property type="match status" value="1"/>
</dbReference>
<dbReference type="SUPFAM" id="SSF52540">
    <property type="entry name" value="P-loop containing nucleoside triphosphate hydrolases"/>
    <property type="match status" value="1"/>
</dbReference>
<keyword evidence="3" id="KW-1185">Reference proteome</keyword>
<accession>A0A9E7I6K1</accession>
<evidence type="ECO:0000313" key="3">
    <source>
        <dbReference type="Proteomes" id="UP001055439"/>
    </source>
</evidence>
<dbReference type="Pfam" id="PF00931">
    <property type="entry name" value="NB-ARC"/>
    <property type="match status" value="1"/>
</dbReference>
<protein>
    <submittedName>
        <fullName evidence="2">Disease resistance</fullName>
    </submittedName>
</protein>
<dbReference type="GO" id="GO:0043531">
    <property type="term" value="F:ADP binding"/>
    <property type="evidence" value="ECO:0007669"/>
    <property type="project" value="InterPro"/>
</dbReference>
<dbReference type="Gene3D" id="1.10.8.430">
    <property type="entry name" value="Helical domain of apoptotic protease-activating factors"/>
    <property type="match status" value="1"/>
</dbReference>